<evidence type="ECO:0000256" key="1">
    <source>
        <dbReference type="ARBA" id="ARBA00004123"/>
    </source>
</evidence>
<sequence>MHFPEIHTGKNISEYLHKGLLSFEFPHTKIYIVLRDNAANMVAGVRDSGFKRLATHFHHSPTAAEKLEAIQEQLGTNKHRLIQDVTTRWNSSYNMIERMLDQRVPLATYTADHATQSTLNSFQWGLLDKVFHILAPFKTLTVNLSKREALLSDVIPLIMALKVFFNQALVCEAFLSINTLVEQLKESVDKSLKLESSDSDEEPTVSDTNEVFVKPAYSKLNECFRLVFKLTTINECDSNFSITIDSKRFKRSHSNMQMINMEIEEYLKLPLVMKKESPLLWLKSCGNSLKNLKKIVQWFLSAPPFSV</sequence>
<name>A0ABM4BMK8_HYDVU</name>
<evidence type="ECO:0000256" key="4">
    <source>
        <dbReference type="ARBA" id="ARBA00022833"/>
    </source>
</evidence>
<evidence type="ECO:0000256" key="5">
    <source>
        <dbReference type="ARBA" id="ARBA00023242"/>
    </source>
</evidence>
<accession>A0ABM4BMK8</accession>
<dbReference type="SUPFAM" id="SSF53098">
    <property type="entry name" value="Ribonuclease H-like"/>
    <property type="match status" value="1"/>
</dbReference>
<dbReference type="Proteomes" id="UP001652625">
    <property type="component" value="Chromosome 03"/>
</dbReference>
<dbReference type="InterPro" id="IPR052035">
    <property type="entry name" value="ZnF_BED_domain_contain"/>
</dbReference>
<comment type="subcellular location">
    <subcellularLocation>
        <location evidence="1">Nucleus</location>
    </subcellularLocation>
</comment>
<dbReference type="RefSeq" id="XP_065650313.1">
    <property type="nucleotide sequence ID" value="XM_065794241.1"/>
</dbReference>
<evidence type="ECO:0000313" key="7">
    <source>
        <dbReference type="RefSeq" id="XP_065650313.1"/>
    </source>
</evidence>
<dbReference type="InterPro" id="IPR012337">
    <property type="entry name" value="RNaseH-like_sf"/>
</dbReference>
<reference evidence="7" key="1">
    <citation type="submission" date="2025-08" db="UniProtKB">
        <authorList>
            <consortium name="RefSeq"/>
        </authorList>
    </citation>
    <scope>IDENTIFICATION</scope>
</reference>
<keyword evidence="3" id="KW-0863">Zinc-finger</keyword>
<keyword evidence="6" id="KW-1185">Reference proteome</keyword>
<keyword evidence="5" id="KW-0539">Nucleus</keyword>
<keyword evidence="4" id="KW-0862">Zinc</keyword>
<gene>
    <name evidence="7" type="primary">LOC136078469</name>
</gene>
<protein>
    <submittedName>
        <fullName evidence="7">Zinc finger BED domain-containing protein 4-like</fullName>
    </submittedName>
</protein>
<evidence type="ECO:0000256" key="2">
    <source>
        <dbReference type="ARBA" id="ARBA00022723"/>
    </source>
</evidence>
<evidence type="ECO:0000313" key="6">
    <source>
        <dbReference type="Proteomes" id="UP001652625"/>
    </source>
</evidence>
<proteinExistence type="predicted"/>
<dbReference type="GeneID" id="136078469"/>
<keyword evidence="2" id="KW-0479">Metal-binding</keyword>
<dbReference type="PANTHER" id="PTHR46481:SF10">
    <property type="entry name" value="ZINC FINGER BED DOMAIN-CONTAINING PROTEIN 39"/>
    <property type="match status" value="1"/>
</dbReference>
<dbReference type="PANTHER" id="PTHR46481">
    <property type="entry name" value="ZINC FINGER BED DOMAIN-CONTAINING PROTEIN 4"/>
    <property type="match status" value="1"/>
</dbReference>
<evidence type="ECO:0000256" key="3">
    <source>
        <dbReference type="ARBA" id="ARBA00022771"/>
    </source>
</evidence>
<organism evidence="6 7">
    <name type="scientific">Hydra vulgaris</name>
    <name type="common">Hydra</name>
    <name type="synonym">Hydra attenuata</name>
    <dbReference type="NCBI Taxonomy" id="6087"/>
    <lineage>
        <taxon>Eukaryota</taxon>
        <taxon>Metazoa</taxon>
        <taxon>Cnidaria</taxon>
        <taxon>Hydrozoa</taxon>
        <taxon>Hydroidolina</taxon>
        <taxon>Anthoathecata</taxon>
        <taxon>Aplanulata</taxon>
        <taxon>Hydridae</taxon>
        <taxon>Hydra</taxon>
    </lineage>
</organism>